<name>A0A1V5ZIN5_9BACT</name>
<evidence type="ECO:0000313" key="1">
    <source>
        <dbReference type="EMBL" id="OQB40053.1"/>
    </source>
</evidence>
<comment type="caution">
    <text evidence="1">The sequence shown here is derived from an EMBL/GenBank/DDBJ whole genome shotgun (WGS) entry which is preliminary data.</text>
</comment>
<proteinExistence type="predicted"/>
<sequence>MKKYKSLYKLKESNLETLYYKIQNRFGTKISSVKRDVLDPLFLNLRKYERESNPNYLLPLKKFAGLNDILFESKRYKLFRGLFLKKFEKHNNYSSFEEINKTNKIKAFENQYSWTTSISQAEIFARGSTHYMDPIKLTDKQNYYRENYFGCIIEFEPSFEEILIDFEYCEKQYGLNFVFSENEVICFPKRKIFKVIKII</sequence>
<accession>A0A1V5ZIN5</accession>
<protein>
    <submittedName>
        <fullName evidence="1">Uncharacterized protein</fullName>
    </submittedName>
</protein>
<dbReference type="AlphaFoldDB" id="A0A1V5ZIN5"/>
<reference evidence="1" key="1">
    <citation type="submission" date="2017-02" db="EMBL/GenBank/DDBJ databases">
        <title>Delving into the versatile metabolic prowess of the omnipresent phylum Bacteroidetes.</title>
        <authorList>
            <person name="Nobu M.K."/>
            <person name="Mei R."/>
            <person name="Narihiro T."/>
            <person name="Kuroda K."/>
            <person name="Liu W.-T."/>
        </authorList>
    </citation>
    <scope>NUCLEOTIDE SEQUENCE</scope>
    <source>
        <strain evidence="1">ADurb.Bin160</strain>
    </source>
</reference>
<dbReference type="Proteomes" id="UP000485621">
    <property type="component" value="Unassembled WGS sequence"/>
</dbReference>
<organism evidence="1">
    <name type="scientific">candidate division CPR1 bacterium ADurb.Bin160</name>
    <dbReference type="NCBI Taxonomy" id="1852826"/>
    <lineage>
        <taxon>Bacteria</taxon>
        <taxon>candidate division CPR1</taxon>
    </lineage>
</organism>
<dbReference type="EMBL" id="MWDB01000060">
    <property type="protein sequence ID" value="OQB40053.1"/>
    <property type="molecule type" value="Genomic_DNA"/>
</dbReference>
<gene>
    <name evidence="1" type="ORF">BWY04_01455</name>
</gene>